<dbReference type="Proteomes" id="UP000268313">
    <property type="component" value="Unassembled WGS sequence"/>
</dbReference>
<dbReference type="AlphaFoldDB" id="A0A3A8K0V5"/>
<protein>
    <submittedName>
        <fullName evidence="3">DUF11 domain-containing protein</fullName>
    </submittedName>
</protein>
<dbReference type="Pfam" id="PF13517">
    <property type="entry name" value="FG-GAP_3"/>
    <property type="match status" value="1"/>
</dbReference>
<feature type="domain" description="DUF11" evidence="2">
    <location>
        <begin position="195"/>
        <end position="289"/>
    </location>
</feature>
<dbReference type="InterPro" id="IPR013517">
    <property type="entry name" value="FG-GAP"/>
</dbReference>
<dbReference type="Gene3D" id="2.130.10.130">
    <property type="entry name" value="Integrin alpha, N-terminal"/>
    <property type="match status" value="1"/>
</dbReference>
<dbReference type="SUPFAM" id="SSF69318">
    <property type="entry name" value="Integrin alpha N-terminal domain"/>
    <property type="match status" value="1"/>
</dbReference>
<keyword evidence="4" id="KW-1185">Reference proteome</keyword>
<comment type="caution">
    <text evidence="3">The sequence shown here is derived from an EMBL/GenBank/DDBJ whole genome shotgun (WGS) entry which is preliminary data.</text>
</comment>
<gene>
    <name evidence="3" type="ORF">D7X32_21595</name>
</gene>
<evidence type="ECO:0000256" key="1">
    <source>
        <dbReference type="ARBA" id="ARBA00022729"/>
    </source>
</evidence>
<evidence type="ECO:0000313" key="4">
    <source>
        <dbReference type="Proteomes" id="UP000268313"/>
    </source>
</evidence>
<dbReference type="PANTHER" id="PTHR46580">
    <property type="entry name" value="SENSOR KINASE-RELATED"/>
    <property type="match status" value="1"/>
</dbReference>
<dbReference type="EMBL" id="RAWE01000079">
    <property type="protein sequence ID" value="RKH01096.1"/>
    <property type="molecule type" value="Genomic_DNA"/>
</dbReference>
<sequence>MPLGRWPSSPEGSCCRRACNPRWARSTQRRETAVRQHSQRSLPLASNFRPTSRALLCLDLLGLAVPAWAATPVTFRPPVDSAAGAGPRAVAVADLNKDGTPDVVTANAVERTVSILTGTPTGPFTARQTAPLPGAITTPVATGDFDGDGRPDLVVAKEQANTVSLFRAVPPPPLKADAAVQLTARPILGVLVPFIAYDVRVTNNGPDPLTSTSVRAALPPGLSATSSECVPSPGAVTCGFGPLAPGASQTRSFRVPLNLLSLGLPYTVQASRAGGVPEDPNPLNDQASRSCTAVSILLVLCR</sequence>
<keyword evidence="1" id="KW-0732">Signal</keyword>
<organism evidence="3 4">
    <name type="scientific">Corallococcus carmarthensis</name>
    <dbReference type="NCBI Taxonomy" id="2316728"/>
    <lineage>
        <taxon>Bacteria</taxon>
        <taxon>Pseudomonadati</taxon>
        <taxon>Myxococcota</taxon>
        <taxon>Myxococcia</taxon>
        <taxon>Myxococcales</taxon>
        <taxon>Cystobacterineae</taxon>
        <taxon>Myxococcaceae</taxon>
        <taxon>Corallococcus</taxon>
    </lineage>
</organism>
<proteinExistence type="predicted"/>
<accession>A0A3A8K0V5</accession>
<evidence type="ECO:0000313" key="3">
    <source>
        <dbReference type="EMBL" id="RKH01096.1"/>
    </source>
</evidence>
<reference evidence="4" key="1">
    <citation type="submission" date="2018-09" db="EMBL/GenBank/DDBJ databases">
        <authorList>
            <person name="Livingstone P.G."/>
            <person name="Whitworth D.E."/>
        </authorList>
    </citation>
    <scope>NUCLEOTIDE SEQUENCE [LARGE SCALE GENOMIC DNA]</scope>
    <source>
        <strain evidence="4">CA043D</strain>
    </source>
</reference>
<name>A0A3A8K0V5_9BACT</name>
<dbReference type="InterPro" id="IPR001434">
    <property type="entry name" value="OmcB-like_DUF11"/>
</dbReference>
<dbReference type="Pfam" id="PF01345">
    <property type="entry name" value="DUF11"/>
    <property type="match status" value="1"/>
</dbReference>
<evidence type="ECO:0000259" key="2">
    <source>
        <dbReference type="Pfam" id="PF01345"/>
    </source>
</evidence>
<dbReference type="InterPro" id="IPR028994">
    <property type="entry name" value="Integrin_alpha_N"/>
</dbReference>